<keyword evidence="4" id="KW-0804">Transcription</keyword>
<feature type="region of interest" description="Disordered" evidence="6">
    <location>
        <begin position="1"/>
        <end position="44"/>
    </location>
</feature>
<evidence type="ECO:0000256" key="1">
    <source>
        <dbReference type="ARBA" id="ARBA00004123"/>
    </source>
</evidence>
<name>A0A0B7NAW1_9FUNG</name>
<proteinExistence type="predicted"/>
<dbReference type="GO" id="GO:0006355">
    <property type="term" value="P:regulation of DNA-templated transcription"/>
    <property type="evidence" value="ECO:0007669"/>
    <property type="project" value="InterPro"/>
</dbReference>
<accession>A0A0B7NAW1</accession>
<keyword evidence="3" id="KW-0805">Transcription regulation</keyword>
<dbReference type="PANTHER" id="PTHR10880:SF15">
    <property type="entry name" value="MSL COMPLEX SUBUNIT 3"/>
    <property type="match status" value="1"/>
</dbReference>
<dbReference type="PANTHER" id="PTHR10880">
    <property type="entry name" value="MORTALITY FACTOR 4-LIKE PROTEIN"/>
    <property type="match status" value="1"/>
</dbReference>
<comment type="subcellular location">
    <subcellularLocation>
        <location evidence="1">Nucleus</location>
    </subcellularLocation>
</comment>
<dbReference type="GO" id="GO:0000123">
    <property type="term" value="C:histone acetyltransferase complex"/>
    <property type="evidence" value="ECO:0007669"/>
    <property type="project" value="TreeGrafter"/>
</dbReference>
<dbReference type="Gene3D" id="1.10.274.30">
    <property type="entry name" value="MRG domain"/>
    <property type="match status" value="1"/>
</dbReference>
<protein>
    <recommendedName>
        <fullName evidence="7">MRG domain-containing protein</fullName>
    </recommendedName>
</protein>
<dbReference type="GO" id="GO:0006325">
    <property type="term" value="P:chromatin organization"/>
    <property type="evidence" value="ECO:0007669"/>
    <property type="project" value="UniProtKB-KW"/>
</dbReference>
<dbReference type="STRING" id="35722.A0A0B7NAW1"/>
<evidence type="ECO:0000313" key="8">
    <source>
        <dbReference type="EMBL" id="CEP12563.1"/>
    </source>
</evidence>
<dbReference type="InterPro" id="IPR026541">
    <property type="entry name" value="MRG_dom"/>
</dbReference>
<dbReference type="EMBL" id="LN728061">
    <property type="protein sequence ID" value="CEP12563.1"/>
    <property type="molecule type" value="Genomic_DNA"/>
</dbReference>
<evidence type="ECO:0000256" key="4">
    <source>
        <dbReference type="ARBA" id="ARBA00023163"/>
    </source>
</evidence>
<dbReference type="AlphaFoldDB" id="A0A0B7NAW1"/>
<organism evidence="8 9">
    <name type="scientific">Parasitella parasitica</name>
    <dbReference type="NCBI Taxonomy" id="35722"/>
    <lineage>
        <taxon>Eukaryota</taxon>
        <taxon>Fungi</taxon>
        <taxon>Fungi incertae sedis</taxon>
        <taxon>Mucoromycota</taxon>
        <taxon>Mucoromycotina</taxon>
        <taxon>Mucoromycetes</taxon>
        <taxon>Mucorales</taxon>
        <taxon>Mucorineae</taxon>
        <taxon>Mucoraceae</taxon>
        <taxon>Parasitella</taxon>
    </lineage>
</organism>
<evidence type="ECO:0000256" key="3">
    <source>
        <dbReference type="ARBA" id="ARBA00023015"/>
    </source>
</evidence>
<dbReference type="PROSITE" id="PS51640">
    <property type="entry name" value="MRG"/>
    <property type="match status" value="1"/>
</dbReference>
<evidence type="ECO:0000256" key="6">
    <source>
        <dbReference type="SAM" id="MobiDB-lite"/>
    </source>
</evidence>
<dbReference type="Pfam" id="PF05712">
    <property type="entry name" value="MRG"/>
    <property type="match status" value="1"/>
</dbReference>
<dbReference type="InterPro" id="IPR008676">
    <property type="entry name" value="MRG"/>
</dbReference>
<keyword evidence="5" id="KW-0539">Nucleus</keyword>
<dbReference type="GO" id="GO:0005634">
    <property type="term" value="C:nucleus"/>
    <property type="evidence" value="ECO:0007669"/>
    <property type="project" value="UniProtKB-SubCell"/>
</dbReference>
<dbReference type="InterPro" id="IPR038217">
    <property type="entry name" value="MRG_C_sf"/>
</dbReference>
<keyword evidence="2" id="KW-0156">Chromatin regulator</keyword>
<gene>
    <name evidence="8" type="primary">PARPA_06534.1 scaffold 22734</name>
</gene>
<reference evidence="8 9" key="1">
    <citation type="submission" date="2014-09" db="EMBL/GenBank/DDBJ databases">
        <authorList>
            <person name="Ellenberger Sabrina"/>
        </authorList>
    </citation>
    <scope>NUCLEOTIDE SEQUENCE [LARGE SCALE GENOMIC DNA]</scope>
    <source>
        <strain evidence="8 9">CBS 412.66</strain>
    </source>
</reference>
<evidence type="ECO:0000256" key="5">
    <source>
        <dbReference type="ARBA" id="ARBA00023242"/>
    </source>
</evidence>
<keyword evidence="9" id="KW-1185">Reference proteome</keyword>
<evidence type="ECO:0000313" key="9">
    <source>
        <dbReference type="Proteomes" id="UP000054107"/>
    </source>
</evidence>
<dbReference type="Proteomes" id="UP000054107">
    <property type="component" value="Unassembled WGS sequence"/>
</dbReference>
<evidence type="ECO:0000259" key="7">
    <source>
        <dbReference type="Pfam" id="PF05712"/>
    </source>
</evidence>
<feature type="domain" description="MRG" evidence="7">
    <location>
        <begin position="26"/>
        <end position="194"/>
    </location>
</feature>
<evidence type="ECO:0000256" key="2">
    <source>
        <dbReference type="ARBA" id="ARBA00022853"/>
    </source>
</evidence>
<feature type="compositionally biased region" description="Basic and acidic residues" evidence="6">
    <location>
        <begin position="18"/>
        <end position="44"/>
    </location>
</feature>
<sequence>MNSKRKPSRPASTSALHDTSESRSRKRNRDSSIDKARLEEETKKPDFKLTIPDSLKGLLVDDWEHVTKNRQIHELPRETTVDKILNDFKESRSDKGEVLDEYIRGIRLYFNKTLHTQLLYRSEHDQYDQLFDGNSDQQQKPSSIYGAEHLLRLFVEMPSLVVETNMDADTLLDIREKLEATLRFIQDHERDYFGTDDQDLHAK</sequence>
<dbReference type="OrthoDB" id="124855at2759"/>